<name>A0ABW8YHW0_9SPHN</name>
<reference evidence="2 3" key="1">
    <citation type="submission" date="2024-06" db="EMBL/GenBank/DDBJ databases">
        <authorList>
            <person name="Kaempfer P."/>
            <person name="Viver T."/>
        </authorList>
    </citation>
    <scope>NUCLEOTIDE SEQUENCE [LARGE SCALE GENOMIC DNA]</scope>
    <source>
        <strain evidence="2 3">ST-64</strain>
    </source>
</reference>
<evidence type="ECO:0000313" key="2">
    <source>
        <dbReference type="EMBL" id="MFL9839856.1"/>
    </source>
</evidence>
<feature type="chain" id="PRO_5045420781" evidence="1">
    <location>
        <begin position="20"/>
        <end position="124"/>
    </location>
</feature>
<protein>
    <submittedName>
        <fullName evidence="2">Uncharacterized protein</fullName>
    </submittedName>
</protein>
<proteinExistence type="predicted"/>
<organism evidence="2 3">
    <name type="scientific">Sphingomonas plantiphila</name>
    <dbReference type="NCBI Taxonomy" id="3163295"/>
    <lineage>
        <taxon>Bacteria</taxon>
        <taxon>Pseudomonadati</taxon>
        <taxon>Pseudomonadota</taxon>
        <taxon>Alphaproteobacteria</taxon>
        <taxon>Sphingomonadales</taxon>
        <taxon>Sphingomonadaceae</taxon>
        <taxon>Sphingomonas</taxon>
    </lineage>
</organism>
<dbReference type="Proteomes" id="UP001629244">
    <property type="component" value="Unassembled WGS sequence"/>
</dbReference>
<comment type="caution">
    <text evidence="2">The sequence shown here is derived from an EMBL/GenBank/DDBJ whole genome shotgun (WGS) entry which is preliminary data.</text>
</comment>
<gene>
    <name evidence="2" type="ORF">ABS767_02670</name>
</gene>
<accession>A0ABW8YHW0</accession>
<sequence length="124" mass="13578">MKRALIAIGLATTLATPLAATQADAPPEISFRYCSALSTSPRGTGLIVTMPFEPRERDVALLRRSFIAFLRYGIAPYGNSWIFDEDNVSCATAATRGEAERRRAYLIGRYTAEGRKIFAVPFSG</sequence>
<evidence type="ECO:0000256" key="1">
    <source>
        <dbReference type="SAM" id="SignalP"/>
    </source>
</evidence>
<keyword evidence="3" id="KW-1185">Reference proteome</keyword>
<dbReference type="EMBL" id="JBELQC010000001">
    <property type="protein sequence ID" value="MFL9839856.1"/>
    <property type="molecule type" value="Genomic_DNA"/>
</dbReference>
<keyword evidence="1" id="KW-0732">Signal</keyword>
<feature type="signal peptide" evidence="1">
    <location>
        <begin position="1"/>
        <end position="19"/>
    </location>
</feature>
<evidence type="ECO:0000313" key="3">
    <source>
        <dbReference type="Proteomes" id="UP001629244"/>
    </source>
</evidence>
<dbReference type="RefSeq" id="WP_408076820.1">
    <property type="nucleotide sequence ID" value="NZ_JBELQC010000001.1"/>
</dbReference>